<dbReference type="InterPro" id="IPR051816">
    <property type="entry name" value="Glycosyl_Hydrolase_31"/>
</dbReference>
<evidence type="ECO:0000259" key="7">
    <source>
        <dbReference type="Pfam" id="PF17137"/>
    </source>
</evidence>
<dbReference type="KEGG" id="gma:AciX8_3603"/>
<dbReference type="InterPro" id="IPR033403">
    <property type="entry name" value="DUF5110"/>
</dbReference>
<keyword evidence="2 4" id="KW-0378">Hydrolase</keyword>
<dbReference type="GO" id="GO:0030246">
    <property type="term" value="F:carbohydrate binding"/>
    <property type="evidence" value="ECO:0007669"/>
    <property type="project" value="InterPro"/>
</dbReference>
<keyword evidence="3 4" id="KW-0326">Glycosidase</keyword>
<dbReference type="SUPFAM" id="SSF51011">
    <property type="entry name" value="Glycosyl hydrolase domain"/>
    <property type="match status" value="1"/>
</dbReference>
<name>G8NYC7_GRAMM</name>
<dbReference type="EMBL" id="CP003130">
    <property type="protein sequence ID" value="AEU37893.1"/>
    <property type="molecule type" value="Genomic_DNA"/>
</dbReference>
<evidence type="ECO:0000256" key="2">
    <source>
        <dbReference type="ARBA" id="ARBA00022801"/>
    </source>
</evidence>
<dbReference type="Pfam" id="PF01055">
    <property type="entry name" value="Glyco_hydro_31_2nd"/>
    <property type="match status" value="1"/>
</dbReference>
<dbReference type="InterPro" id="IPR011013">
    <property type="entry name" value="Gal_mutarotase_sf_dom"/>
</dbReference>
<keyword evidence="10" id="KW-1185">Reference proteome</keyword>
<dbReference type="Gene3D" id="3.20.20.80">
    <property type="entry name" value="Glycosidases"/>
    <property type="match status" value="1"/>
</dbReference>
<dbReference type="GO" id="GO:0004553">
    <property type="term" value="F:hydrolase activity, hydrolyzing O-glycosyl compounds"/>
    <property type="evidence" value="ECO:0007669"/>
    <property type="project" value="InterPro"/>
</dbReference>
<dbReference type="SUPFAM" id="SSF74650">
    <property type="entry name" value="Galactose mutarotase-like"/>
    <property type="match status" value="1"/>
</dbReference>
<dbReference type="STRING" id="682795.AciX8_3603"/>
<dbReference type="Pfam" id="PF13802">
    <property type="entry name" value="Gal_mutarotas_2"/>
    <property type="match status" value="1"/>
</dbReference>
<dbReference type="GO" id="GO:0005975">
    <property type="term" value="P:carbohydrate metabolic process"/>
    <property type="evidence" value="ECO:0007669"/>
    <property type="project" value="InterPro"/>
</dbReference>
<organism evidence="9 10">
    <name type="scientific">Granulicella mallensis (strain ATCC BAA-1857 / DSM 23137 / MP5ACTX8)</name>
    <dbReference type="NCBI Taxonomy" id="682795"/>
    <lineage>
        <taxon>Bacteria</taxon>
        <taxon>Pseudomonadati</taxon>
        <taxon>Acidobacteriota</taxon>
        <taxon>Terriglobia</taxon>
        <taxon>Terriglobales</taxon>
        <taxon>Acidobacteriaceae</taxon>
        <taxon>Granulicella</taxon>
    </lineage>
</organism>
<feature type="domain" description="Glycoside hydrolase family 31 N-terminal" evidence="6">
    <location>
        <begin position="69"/>
        <end position="262"/>
    </location>
</feature>
<dbReference type="Pfam" id="PF17137">
    <property type="entry name" value="DUF5110"/>
    <property type="match status" value="1"/>
</dbReference>
<dbReference type="FunFam" id="2.60.40.1180:FF:000023">
    <property type="entry name" value="neutral alpha-glucosidase AB isoform X2"/>
    <property type="match status" value="1"/>
</dbReference>
<feature type="domain" description="Glycosyl hydrolase family 31 C-terminal" evidence="8">
    <location>
        <begin position="649"/>
        <end position="736"/>
    </location>
</feature>
<dbReference type="Gene3D" id="2.60.40.1760">
    <property type="entry name" value="glycosyl hydrolase (family 31)"/>
    <property type="match status" value="1"/>
</dbReference>
<dbReference type="HOGENOM" id="CLU_000631_7_3_0"/>
<dbReference type="InterPro" id="IPR048395">
    <property type="entry name" value="Glyco_hydro_31_C"/>
</dbReference>
<dbReference type="RefSeq" id="WP_014266767.1">
    <property type="nucleotide sequence ID" value="NC_016631.1"/>
</dbReference>
<evidence type="ECO:0000259" key="5">
    <source>
        <dbReference type="Pfam" id="PF01055"/>
    </source>
</evidence>
<reference evidence="9 10" key="1">
    <citation type="submission" date="2011-11" db="EMBL/GenBank/DDBJ databases">
        <title>Complete sequence of Granulicella mallensis MP5ACTX8.</title>
        <authorList>
            <consortium name="US DOE Joint Genome Institute"/>
            <person name="Lucas S."/>
            <person name="Copeland A."/>
            <person name="Lapidus A."/>
            <person name="Cheng J.-F."/>
            <person name="Goodwin L."/>
            <person name="Pitluck S."/>
            <person name="Peters L."/>
            <person name="Lu M."/>
            <person name="Detter J.C."/>
            <person name="Han C."/>
            <person name="Tapia R."/>
            <person name="Land M."/>
            <person name="Hauser L."/>
            <person name="Kyrpides N."/>
            <person name="Ivanova N."/>
            <person name="Mikhailova N."/>
            <person name="Pagani I."/>
            <person name="Rawat S."/>
            <person name="Mannisto M."/>
            <person name="Haggblom M."/>
            <person name="Woyke T."/>
        </authorList>
    </citation>
    <scope>NUCLEOTIDE SEQUENCE [LARGE SCALE GENOMIC DNA]</scope>
    <source>
        <strain evidence="10">ATCC BAA-1857 / DSM 23137 / MP5ACTX8</strain>
    </source>
</reference>
<dbReference type="eggNOG" id="COG1501">
    <property type="taxonomic scope" value="Bacteria"/>
</dbReference>
<feature type="domain" description="Glycoside hydrolase family 31 TIM barrel" evidence="5">
    <location>
        <begin position="304"/>
        <end position="641"/>
    </location>
</feature>
<gene>
    <name evidence="9" type="ordered locus">AciX8_3603</name>
</gene>
<dbReference type="SUPFAM" id="SSF51445">
    <property type="entry name" value="(Trans)glycosidases"/>
    <property type="match status" value="1"/>
</dbReference>
<proteinExistence type="inferred from homology"/>
<dbReference type="InterPro" id="IPR025887">
    <property type="entry name" value="Glyco_hydro_31_N_dom"/>
</dbReference>
<dbReference type="InterPro" id="IPR017853">
    <property type="entry name" value="GH"/>
</dbReference>
<dbReference type="Pfam" id="PF21365">
    <property type="entry name" value="Glyco_hydro_31_3rd"/>
    <property type="match status" value="1"/>
</dbReference>
<dbReference type="Gene3D" id="2.60.40.1180">
    <property type="entry name" value="Golgi alpha-mannosidase II"/>
    <property type="match status" value="2"/>
</dbReference>
<protein>
    <submittedName>
        <fullName evidence="9">Glycoside hydrolase family 31</fullName>
    </submittedName>
</protein>
<evidence type="ECO:0000256" key="3">
    <source>
        <dbReference type="ARBA" id="ARBA00023295"/>
    </source>
</evidence>
<evidence type="ECO:0000313" key="10">
    <source>
        <dbReference type="Proteomes" id="UP000007113"/>
    </source>
</evidence>
<dbReference type="CDD" id="cd06591">
    <property type="entry name" value="GH31_xylosidase_XylS"/>
    <property type="match status" value="1"/>
</dbReference>
<dbReference type="OrthoDB" id="176168at2"/>
<evidence type="ECO:0000256" key="1">
    <source>
        <dbReference type="ARBA" id="ARBA00007806"/>
    </source>
</evidence>
<dbReference type="AlphaFoldDB" id="G8NYC7"/>
<evidence type="ECO:0000259" key="8">
    <source>
        <dbReference type="Pfam" id="PF21365"/>
    </source>
</evidence>
<evidence type="ECO:0000313" key="9">
    <source>
        <dbReference type="EMBL" id="AEU37893.1"/>
    </source>
</evidence>
<feature type="domain" description="DUF5110" evidence="7">
    <location>
        <begin position="754"/>
        <end position="795"/>
    </location>
</feature>
<comment type="similarity">
    <text evidence="1 4">Belongs to the glycosyl hydrolase 31 family.</text>
</comment>
<accession>G8NYC7</accession>
<dbReference type="InterPro" id="IPR013780">
    <property type="entry name" value="Glyco_hydro_b"/>
</dbReference>
<dbReference type="Proteomes" id="UP000007113">
    <property type="component" value="Chromosome"/>
</dbReference>
<dbReference type="PANTHER" id="PTHR43863">
    <property type="entry name" value="HYDROLASE, PUTATIVE (AFU_ORTHOLOGUE AFUA_1G03140)-RELATED"/>
    <property type="match status" value="1"/>
</dbReference>
<dbReference type="CDD" id="cd14752">
    <property type="entry name" value="GH31_N"/>
    <property type="match status" value="1"/>
</dbReference>
<sequence>MSLFILKVPSLDCFRLCCTSTNHKKPLRTSFFRCPSAFLLATLFASIACHGFAQAVHIQTDRGTATVLVEPYAPNIVRVSLSLRKEDAVSAPGYGIVAQPLASGWSMASGEKGDVLKSSALTVTLAPQPKGPWPQAETAKFFSGSTGHVGLSIAMADGKPLLSMDNWEMAVPSYKDGTHEIEHDRRSIDPPFFTVGASFAAADDEHDYGLGQNQQGFLDRRGHVIECAHDYDAPSGQSVCVPFLVTNKGYGLIWDNPSKTTISLGFNSHNTFKSQVGQRVSFFVIAGDYDAIYRGYRLLTGDVPMLPKSAYGYLQSKQRYQTQAELMGVAKGYRDRKLPIDDLVIDWFTYTKMGQMDMDPEAWPDPAAMLKQLHAMNYHVMISVWPRFVPGSRYYDELQKNGWFEHLADGTPTNGLPYDKAGSDIDTTNPDAARWYWSTIKENYVDKGFDSFWADETEPDLPPNGSYFKIGPGTQFFNVYPLFHTAAFYKGMRADMKQRALILARDSYLGAQHNGTIFWSSDISPNWDTLRRQVPTGINFTASGMPYWSTDIGGWQGLPYSHTPVHTPLLDPSDARDNVGRYDDYPELYTRWFEYGAFQPNFRTHGTRPQNEVWSYGKQAEPILEKYLRLRYQLMPYIYSLGWQAHENGAPFMRGLFLDFPDDPNVSDIGDEYMFGPALLVAPVTEQGATSRSVYLPAGCDWYDFWTNERIHGGQRIVAQSPIEKIPVFVRAGSILPLGAPVESTNEVQRIEKIRVYPGVSAHFTLYSDDGTTYAYEQGKHDITELHWDEAAKKLSHSGAKAWNVPDSAVLQVVQTPEQQ</sequence>
<evidence type="ECO:0000256" key="4">
    <source>
        <dbReference type="RuleBase" id="RU361185"/>
    </source>
</evidence>
<dbReference type="PANTHER" id="PTHR43863:SF2">
    <property type="entry name" value="MALTASE-GLUCOAMYLASE"/>
    <property type="match status" value="1"/>
</dbReference>
<dbReference type="InterPro" id="IPR000322">
    <property type="entry name" value="Glyco_hydro_31_TIM"/>
</dbReference>
<evidence type="ECO:0000259" key="6">
    <source>
        <dbReference type="Pfam" id="PF13802"/>
    </source>
</evidence>